<protein>
    <recommendedName>
        <fullName evidence="3">DNA-binding protein</fullName>
    </recommendedName>
</protein>
<evidence type="ECO:0000313" key="1">
    <source>
        <dbReference type="EMBL" id="MBB4961170.1"/>
    </source>
</evidence>
<dbReference type="InterPro" id="IPR010982">
    <property type="entry name" value="Lambda_DNA-bd_dom_sf"/>
</dbReference>
<name>A0A7W7SWX5_9ACTN</name>
<reference evidence="1 2" key="1">
    <citation type="submission" date="2020-08" db="EMBL/GenBank/DDBJ databases">
        <title>Sequencing the genomes of 1000 actinobacteria strains.</title>
        <authorList>
            <person name="Klenk H.-P."/>
        </authorList>
    </citation>
    <scope>NUCLEOTIDE SEQUENCE [LARGE SCALE GENOMIC DNA]</scope>
    <source>
        <strain evidence="1 2">DSM 45886</strain>
    </source>
</reference>
<comment type="caution">
    <text evidence="1">The sequence shown here is derived from an EMBL/GenBank/DDBJ whole genome shotgun (WGS) entry which is preliminary data.</text>
</comment>
<sequence>MARTPARHHTCPRCGARLARDNDSGRCTPCHTAERDRLTTPPTLPATFWDHEPIRQALHERHLGKVVRAYRYHPYHGRLALPQDLVARWLGITQAQLSRAENSPPMIHLDRLIHWAQLLHIPAHLLWFKLQDTSDGRNDASAPAPPPTELRGVHADLELSGVQREMRPMDGQGLNKRSIVDGSLSEVIMMATEESARFVRRTTGVVDLSIVDQLSADVRQLAVDYLSRPPYLMLRPLAQLRSNAFALLEERQRPHVLTELYRVAGQLCALLAHACTDLGQSHPAETHARSAWLCAEFADDNPLRSYVRWVQANLAYWNGDYRQAAEIAHSGQRYVSAGSSLVRLASQEARAHAAAAEQRSAERALSIAQDARSHVTSDTDEPAGVFHFAPGKAAYYASEVLIALGDEDRLRRAVTEAQHALELFAAQPPTERCPEFIAAAQLDLVSAHLALNDLDGATEHLRPVLGLPTEKRTLPIAQRMANTGKTLSDTRFAGSISARDLTEQIALFCAYPATRELPSLPS</sequence>
<gene>
    <name evidence="1" type="ORF">FHR38_004903</name>
</gene>
<dbReference type="RefSeq" id="WP_184536812.1">
    <property type="nucleotide sequence ID" value="NZ_JACHJW010000001.1"/>
</dbReference>
<organism evidence="1 2">
    <name type="scientific">Micromonospora polyrhachis</name>
    <dbReference type="NCBI Taxonomy" id="1282883"/>
    <lineage>
        <taxon>Bacteria</taxon>
        <taxon>Bacillati</taxon>
        <taxon>Actinomycetota</taxon>
        <taxon>Actinomycetes</taxon>
        <taxon>Micromonosporales</taxon>
        <taxon>Micromonosporaceae</taxon>
        <taxon>Micromonospora</taxon>
    </lineage>
</organism>
<evidence type="ECO:0008006" key="3">
    <source>
        <dbReference type="Google" id="ProtNLM"/>
    </source>
</evidence>
<evidence type="ECO:0000313" key="2">
    <source>
        <dbReference type="Proteomes" id="UP000578819"/>
    </source>
</evidence>
<proteinExistence type="predicted"/>
<dbReference type="EMBL" id="JACHJW010000001">
    <property type="protein sequence ID" value="MBB4961170.1"/>
    <property type="molecule type" value="Genomic_DNA"/>
</dbReference>
<dbReference type="GO" id="GO:0003677">
    <property type="term" value="F:DNA binding"/>
    <property type="evidence" value="ECO:0007669"/>
    <property type="project" value="InterPro"/>
</dbReference>
<dbReference type="AlphaFoldDB" id="A0A7W7SWX5"/>
<dbReference type="SUPFAM" id="SSF47413">
    <property type="entry name" value="lambda repressor-like DNA-binding domains"/>
    <property type="match status" value="1"/>
</dbReference>
<keyword evidence="2" id="KW-1185">Reference proteome</keyword>
<accession>A0A7W7SWX5</accession>
<dbReference type="Proteomes" id="UP000578819">
    <property type="component" value="Unassembled WGS sequence"/>
</dbReference>